<dbReference type="GO" id="GO:0003677">
    <property type="term" value="F:DNA binding"/>
    <property type="evidence" value="ECO:0007669"/>
    <property type="project" value="InterPro"/>
</dbReference>
<gene>
    <name evidence="7" type="ORF">SVIM_LOCUS326810</name>
</gene>
<organism evidence="7">
    <name type="scientific">Salix viminalis</name>
    <name type="common">Common osier</name>
    <name type="synonym">Basket willow</name>
    <dbReference type="NCBI Taxonomy" id="40686"/>
    <lineage>
        <taxon>Eukaryota</taxon>
        <taxon>Viridiplantae</taxon>
        <taxon>Streptophyta</taxon>
        <taxon>Embryophyta</taxon>
        <taxon>Tracheophyta</taxon>
        <taxon>Spermatophyta</taxon>
        <taxon>Magnoliopsida</taxon>
        <taxon>eudicotyledons</taxon>
        <taxon>Gunneridae</taxon>
        <taxon>Pentapetalae</taxon>
        <taxon>rosids</taxon>
        <taxon>fabids</taxon>
        <taxon>Malpighiales</taxon>
        <taxon>Salicaceae</taxon>
        <taxon>Saliceae</taxon>
        <taxon>Salix</taxon>
    </lineage>
</organism>
<name>A0A6N2M740_SALVM</name>
<dbReference type="EC" id="2.7.7.6" evidence="2"/>
<keyword evidence="4" id="KW-0862">Zinc</keyword>
<reference evidence="7" key="1">
    <citation type="submission" date="2019-03" db="EMBL/GenBank/DDBJ databases">
        <authorList>
            <person name="Mank J."/>
            <person name="Almeida P."/>
        </authorList>
    </citation>
    <scope>NUCLEOTIDE SEQUENCE</scope>
    <source>
        <strain evidence="7">78183</strain>
    </source>
</reference>
<evidence type="ECO:0000256" key="3">
    <source>
        <dbReference type="ARBA" id="ARBA00022723"/>
    </source>
</evidence>
<evidence type="ECO:0000313" key="7">
    <source>
        <dbReference type="EMBL" id="VFU49587.1"/>
    </source>
</evidence>
<dbReference type="GO" id="GO:0003899">
    <property type="term" value="F:DNA-directed RNA polymerase activity"/>
    <property type="evidence" value="ECO:0007669"/>
    <property type="project" value="UniProtKB-EC"/>
</dbReference>
<dbReference type="InterPro" id="IPR015700">
    <property type="entry name" value="RPC1"/>
</dbReference>
<dbReference type="CDD" id="cd02736">
    <property type="entry name" value="RNAP_III_Rpc1_C"/>
    <property type="match status" value="1"/>
</dbReference>
<protein>
    <recommendedName>
        <fullName evidence="2">DNA-directed RNA polymerase</fullName>
        <ecNumber evidence="2">2.7.7.6</ecNumber>
    </recommendedName>
</protein>
<dbReference type="AlphaFoldDB" id="A0A6N2M740"/>
<dbReference type="GO" id="GO:0006351">
    <property type="term" value="P:DNA-templated transcription"/>
    <property type="evidence" value="ECO:0007669"/>
    <property type="project" value="InterPro"/>
</dbReference>
<dbReference type="EMBL" id="CAADRP010001708">
    <property type="protein sequence ID" value="VFU49587.1"/>
    <property type="molecule type" value="Genomic_DNA"/>
</dbReference>
<proteinExistence type="inferred from homology"/>
<dbReference type="PANTHER" id="PTHR48446">
    <property type="entry name" value="DNA-DIRECTED RNA POLYMERASE SUBUNIT BETA' N-TERMINAL SECTION"/>
    <property type="match status" value="1"/>
</dbReference>
<dbReference type="FunFam" id="1.10.150.390:FF:000006">
    <property type="entry name" value="DNA-directed RNA polymerase subunit"/>
    <property type="match status" value="1"/>
</dbReference>
<sequence>MTLKTFHFAGVASMNITQGVPRIKEIINGAKRISTPIITVELEHNSNVNAARIIKGRIQKTVLGQVTLDMKTIREAQLSLDANIVRELILETPKIKRKLQRINVLEDGKLEVIPGGDRNKLHFELHSLKNMLPTVVVKGIKTVERVVIAQKKLDDAENDQGGPKYNMFVEGTGLQAVMGTEGVDGPKTKSNHIIEVQETLGIEAARKCIIDEIKGTMESHGMSIDIRHMMLLADVMTSKGVVLGITRFGIQKMDKSVLMLASFEKTSDHLFNASVKGKDDKIEGVSECIIMGIPVAIGTGVLKIQQRVDPLPVLDYGLDPIIS</sequence>
<evidence type="ECO:0000259" key="6">
    <source>
        <dbReference type="Pfam" id="PF04998"/>
    </source>
</evidence>
<dbReference type="Pfam" id="PF04998">
    <property type="entry name" value="RNA_pol_Rpb1_5"/>
    <property type="match status" value="1"/>
</dbReference>
<keyword evidence="3" id="KW-0479">Metal-binding</keyword>
<dbReference type="SUPFAM" id="SSF64484">
    <property type="entry name" value="beta and beta-prime subunits of DNA dependent RNA-polymerase"/>
    <property type="match status" value="1"/>
</dbReference>
<evidence type="ECO:0000256" key="5">
    <source>
        <dbReference type="ARBA" id="ARBA00022842"/>
    </source>
</evidence>
<evidence type="ECO:0000256" key="4">
    <source>
        <dbReference type="ARBA" id="ARBA00022833"/>
    </source>
</evidence>
<dbReference type="PANTHER" id="PTHR48446:SF1">
    <property type="entry name" value="DNA-DIRECTED RNA POLYMERASE SUBUNIT BETA' N-TERMINAL SECTION"/>
    <property type="match status" value="1"/>
</dbReference>
<accession>A0A6N2M740</accession>
<keyword evidence="5" id="KW-0460">Magnesium</keyword>
<dbReference type="Gene3D" id="1.10.150.390">
    <property type="match status" value="1"/>
</dbReference>
<dbReference type="InterPro" id="IPR007081">
    <property type="entry name" value="RNA_pol_Rpb1_5"/>
</dbReference>
<evidence type="ECO:0000256" key="2">
    <source>
        <dbReference type="ARBA" id="ARBA00012418"/>
    </source>
</evidence>
<dbReference type="InterPro" id="IPR035698">
    <property type="entry name" value="RNAP_III_Rpc1_C"/>
</dbReference>
<comment type="similarity">
    <text evidence="1">Belongs to the RNA polymerase beta' chain family.</text>
</comment>
<evidence type="ECO:0000256" key="1">
    <source>
        <dbReference type="ARBA" id="ARBA00006460"/>
    </source>
</evidence>
<dbReference type="GO" id="GO:0046872">
    <property type="term" value="F:metal ion binding"/>
    <property type="evidence" value="ECO:0007669"/>
    <property type="project" value="UniProtKB-KW"/>
</dbReference>
<feature type="domain" description="RNA polymerase Rpb1" evidence="6">
    <location>
        <begin position="1"/>
        <end position="257"/>
    </location>
</feature>